<evidence type="ECO:0000313" key="8">
    <source>
        <dbReference type="EMBL" id="WFR97243.1"/>
    </source>
</evidence>
<proteinExistence type="predicted"/>
<dbReference type="EMBL" id="CP117255">
    <property type="protein sequence ID" value="WFR97243.1"/>
    <property type="molecule type" value="Genomic_DNA"/>
</dbReference>
<dbReference type="Pfam" id="PF00034">
    <property type="entry name" value="Cytochrom_C"/>
    <property type="match status" value="1"/>
</dbReference>
<dbReference type="PRINTS" id="PR00604">
    <property type="entry name" value="CYTCHRMECIAB"/>
</dbReference>
<dbReference type="AlphaFoldDB" id="A0AAF1K6P1"/>
<protein>
    <submittedName>
        <fullName evidence="8">Cytochrome c family protein</fullName>
    </submittedName>
</protein>
<reference evidence="8 9" key="1">
    <citation type="journal article" date="2018" name="Sci. Rep.">
        <title>Rhizobium tumorigenes sp. nov., a novel plant tumorigenic bacterium isolated from cane gall tumors on thornless blackberry.</title>
        <authorList>
            <person name="Kuzmanovi N."/>
            <person name="Smalla K."/>
            <person name="Gronow S."/>
            <person name="PuBawska J."/>
        </authorList>
    </citation>
    <scope>NUCLEOTIDE SEQUENCE [LARGE SCALE GENOMIC DNA]</scope>
    <source>
        <strain evidence="8 9">1078</strain>
    </source>
</reference>
<dbReference type="PANTHER" id="PTHR11961">
    <property type="entry name" value="CYTOCHROME C"/>
    <property type="match status" value="1"/>
</dbReference>
<evidence type="ECO:0000256" key="3">
    <source>
        <dbReference type="ARBA" id="ARBA00022723"/>
    </source>
</evidence>
<gene>
    <name evidence="8" type="ORF">PR017_08980</name>
</gene>
<keyword evidence="3 6" id="KW-0479">Metal-binding</keyword>
<name>A0AAF1K6P1_9HYPH</name>
<keyword evidence="5 6" id="KW-0408">Iron</keyword>
<dbReference type="InterPro" id="IPR036909">
    <property type="entry name" value="Cyt_c-like_dom_sf"/>
</dbReference>
<dbReference type="GO" id="GO:0009055">
    <property type="term" value="F:electron transfer activity"/>
    <property type="evidence" value="ECO:0007669"/>
    <property type="project" value="InterPro"/>
</dbReference>
<evidence type="ECO:0000256" key="6">
    <source>
        <dbReference type="PROSITE-ProRule" id="PRU00433"/>
    </source>
</evidence>
<evidence type="ECO:0000259" key="7">
    <source>
        <dbReference type="PROSITE" id="PS51007"/>
    </source>
</evidence>
<keyword evidence="4" id="KW-0249">Electron transport</keyword>
<dbReference type="Gene3D" id="1.10.760.10">
    <property type="entry name" value="Cytochrome c-like domain"/>
    <property type="match status" value="1"/>
</dbReference>
<dbReference type="InterPro" id="IPR009056">
    <property type="entry name" value="Cyt_c-like_dom"/>
</dbReference>
<dbReference type="SUPFAM" id="SSF46626">
    <property type="entry name" value="Cytochrome c"/>
    <property type="match status" value="1"/>
</dbReference>
<evidence type="ECO:0000256" key="5">
    <source>
        <dbReference type="ARBA" id="ARBA00023004"/>
    </source>
</evidence>
<dbReference type="KEGG" id="rtu:PR017_08980"/>
<reference evidence="9" key="2">
    <citation type="journal article" date="2023" name="MicrobiologyOpen">
        <title>Genomics of the tumorigenes clade of the family Rhizobiaceae and description of Rhizobium rhododendri sp. nov.</title>
        <authorList>
            <person name="Kuzmanovic N."/>
            <person name="diCenzo G.C."/>
            <person name="Bunk B."/>
            <person name="Sproeer C."/>
            <person name="Fruehling A."/>
            <person name="Neumann-Schaal M."/>
            <person name="Overmann J."/>
            <person name="Smalla K."/>
        </authorList>
    </citation>
    <scope>NUCLEOTIDE SEQUENCE [LARGE SCALE GENOMIC DNA]</scope>
    <source>
        <strain evidence="9">1078</strain>
    </source>
</reference>
<organism evidence="8 9">
    <name type="scientific">Rhizobium tumorigenes</name>
    <dbReference type="NCBI Taxonomy" id="2041385"/>
    <lineage>
        <taxon>Bacteria</taxon>
        <taxon>Pseudomonadati</taxon>
        <taxon>Pseudomonadota</taxon>
        <taxon>Alphaproteobacteria</taxon>
        <taxon>Hyphomicrobiales</taxon>
        <taxon>Rhizobiaceae</taxon>
        <taxon>Rhizobium/Agrobacterium group</taxon>
        <taxon>Rhizobium</taxon>
    </lineage>
</organism>
<evidence type="ECO:0000256" key="1">
    <source>
        <dbReference type="ARBA" id="ARBA00022448"/>
    </source>
</evidence>
<keyword evidence="1" id="KW-0813">Transport</keyword>
<accession>A0AAF1K6P1</accession>
<dbReference type="GO" id="GO:0020037">
    <property type="term" value="F:heme binding"/>
    <property type="evidence" value="ECO:0007669"/>
    <property type="project" value="InterPro"/>
</dbReference>
<dbReference type="PROSITE" id="PS51007">
    <property type="entry name" value="CYTC"/>
    <property type="match status" value="1"/>
</dbReference>
<sequence length="123" mass="13025">MQVAAFTVAMMIGGATGVSAEDIAHGKKVFQLCTQCHVVDRERNGFGPYLKGVVGRPAGAVAGYRYSKAMSDAGAAGLVWDEAALSAFLSSPKKKVPGTTMPFWGLWSDSEIKDVIAYLRANP</sequence>
<dbReference type="InterPro" id="IPR002327">
    <property type="entry name" value="Cyt_c_1A/1B"/>
</dbReference>
<dbReference type="GO" id="GO:0046872">
    <property type="term" value="F:metal ion binding"/>
    <property type="evidence" value="ECO:0007669"/>
    <property type="project" value="UniProtKB-KW"/>
</dbReference>
<evidence type="ECO:0000256" key="2">
    <source>
        <dbReference type="ARBA" id="ARBA00022617"/>
    </source>
</evidence>
<evidence type="ECO:0000256" key="4">
    <source>
        <dbReference type="ARBA" id="ARBA00022982"/>
    </source>
</evidence>
<evidence type="ECO:0000313" key="9">
    <source>
        <dbReference type="Proteomes" id="UP000249499"/>
    </source>
</evidence>
<keyword evidence="9" id="KW-1185">Reference proteome</keyword>
<feature type="domain" description="Cytochrome c" evidence="7">
    <location>
        <begin position="21"/>
        <end position="123"/>
    </location>
</feature>
<dbReference type="RefSeq" id="WP_240539171.1">
    <property type="nucleotide sequence ID" value="NZ_CP117255.1"/>
</dbReference>
<dbReference type="Proteomes" id="UP000249499">
    <property type="component" value="Chromosome"/>
</dbReference>
<keyword evidence="2 6" id="KW-0349">Heme</keyword>